<feature type="domain" description="M23ase beta-sheet core" evidence="1">
    <location>
        <begin position="211"/>
        <end position="283"/>
    </location>
</feature>
<gene>
    <name evidence="2" type="ORF">METZ01_LOCUS39147</name>
</gene>
<evidence type="ECO:0000313" key="2">
    <source>
        <dbReference type="EMBL" id="SUZ86293.1"/>
    </source>
</evidence>
<dbReference type="InterPro" id="IPR011055">
    <property type="entry name" value="Dup_hybrid_motif"/>
</dbReference>
<dbReference type="GO" id="GO:0004222">
    <property type="term" value="F:metalloendopeptidase activity"/>
    <property type="evidence" value="ECO:0007669"/>
    <property type="project" value="TreeGrafter"/>
</dbReference>
<name>A0A381RA36_9ZZZZ</name>
<reference evidence="2" key="1">
    <citation type="submission" date="2018-05" db="EMBL/GenBank/DDBJ databases">
        <authorList>
            <person name="Lanie J.A."/>
            <person name="Ng W.-L."/>
            <person name="Kazmierczak K.M."/>
            <person name="Andrzejewski T.M."/>
            <person name="Davidsen T.M."/>
            <person name="Wayne K.J."/>
            <person name="Tettelin H."/>
            <person name="Glass J.I."/>
            <person name="Rusch D."/>
            <person name="Podicherti R."/>
            <person name="Tsui H.-C.T."/>
            <person name="Winkler M.E."/>
        </authorList>
    </citation>
    <scope>NUCLEOTIDE SEQUENCE</scope>
</reference>
<dbReference type="Pfam" id="PF01551">
    <property type="entry name" value="Peptidase_M23"/>
    <property type="match status" value="1"/>
</dbReference>
<proteinExistence type="predicted"/>
<organism evidence="2">
    <name type="scientific">marine metagenome</name>
    <dbReference type="NCBI Taxonomy" id="408172"/>
    <lineage>
        <taxon>unclassified sequences</taxon>
        <taxon>metagenomes</taxon>
        <taxon>ecological metagenomes</taxon>
    </lineage>
</organism>
<dbReference type="PANTHER" id="PTHR21666:SF270">
    <property type="entry name" value="MUREIN HYDROLASE ACTIVATOR ENVC"/>
    <property type="match status" value="1"/>
</dbReference>
<dbReference type="SUPFAM" id="SSF51261">
    <property type="entry name" value="Duplicated hybrid motif"/>
    <property type="match status" value="1"/>
</dbReference>
<protein>
    <recommendedName>
        <fullName evidence="1">M23ase beta-sheet core domain-containing protein</fullName>
    </recommendedName>
</protein>
<dbReference type="EMBL" id="UINC01001674">
    <property type="protein sequence ID" value="SUZ86293.1"/>
    <property type="molecule type" value="Genomic_DNA"/>
</dbReference>
<dbReference type="InterPro" id="IPR050570">
    <property type="entry name" value="Cell_wall_metabolism_enzyme"/>
</dbReference>
<dbReference type="PANTHER" id="PTHR21666">
    <property type="entry name" value="PEPTIDASE-RELATED"/>
    <property type="match status" value="1"/>
</dbReference>
<evidence type="ECO:0000259" key="1">
    <source>
        <dbReference type="Pfam" id="PF01551"/>
    </source>
</evidence>
<dbReference type="Gene3D" id="2.70.70.10">
    <property type="entry name" value="Glucose Permease (Domain IIA)"/>
    <property type="match status" value="1"/>
</dbReference>
<accession>A0A381RA36</accession>
<dbReference type="InterPro" id="IPR016047">
    <property type="entry name" value="M23ase_b-sheet_dom"/>
</dbReference>
<sequence length="311" mass="35055">MSATITIPNGPNSFEQALHQLMKHDNTTVVDQYLYGVVENSIVSEIKDVIINSLPEDALDFRIKSFSSINNSSIINLELNRNQIESTVYRILKKYNSLEKIPILPLFSISKTPPTLQDLNNIKLLIPCIDTKVPDQQLLLPNAPRAYRHGTHRGIDFYVNWGSSVRSVADGVVVRAEHGYQEMEADFRLDVLNDTKILGRTPSDIFEHLLLGQAVYIDHGFDLISGFRAVSIYAHLSHINSNIKIGSKINRGQEIGKSGNSGTEDSTLKKKTGAHLHWEMILQNTEGEYYLGQGEKYDVLYPFIKNLFLDI</sequence>
<dbReference type="CDD" id="cd12797">
    <property type="entry name" value="M23_peptidase"/>
    <property type="match status" value="1"/>
</dbReference>
<dbReference type="AlphaFoldDB" id="A0A381RA36"/>